<proteinExistence type="inferred from homology"/>
<evidence type="ECO:0000259" key="12">
    <source>
        <dbReference type="PROSITE" id="PS51721"/>
    </source>
</evidence>
<dbReference type="Gene3D" id="1.10.40.50">
    <property type="entry name" value="Probable gtpase engc, domain 3"/>
    <property type="match status" value="1"/>
</dbReference>
<keyword evidence="4 10" id="KW-0699">rRNA-binding</keyword>
<organism evidence="13 14">
    <name type="scientific">Denitrobaculum tricleocarpae</name>
    <dbReference type="NCBI Taxonomy" id="2591009"/>
    <lineage>
        <taxon>Bacteria</taxon>
        <taxon>Pseudomonadati</taxon>
        <taxon>Pseudomonadota</taxon>
        <taxon>Alphaproteobacteria</taxon>
        <taxon>Rhodospirillales</taxon>
        <taxon>Rhodospirillaceae</taxon>
        <taxon>Denitrobaculum</taxon>
    </lineage>
</organism>
<keyword evidence="1 10" id="KW-0963">Cytoplasm</keyword>
<dbReference type="GO" id="GO:0003924">
    <property type="term" value="F:GTPase activity"/>
    <property type="evidence" value="ECO:0007669"/>
    <property type="project" value="UniProtKB-UniRule"/>
</dbReference>
<dbReference type="InterPro" id="IPR027417">
    <property type="entry name" value="P-loop_NTPase"/>
</dbReference>
<dbReference type="NCBIfam" id="TIGR00157">
    <property type="entry name" value="ribosome small subunit-dependent GTPase A"/>
    <property type="match status" value="1"/>
</dbReference>
<keyword evidence="5 10" id="KW-0547">Nucleotide-binding</keyword>
<keyword evidence="2 10" id="KW-0690">Ribosome biogenesis</keyword>
<dbReference type="GO" id="GO:0046872">
    <property type="term" value="F:metal ion binding"/>
    <property type="evidence" value="ECO:0007669"/>
    <property type="project" value="UniProtKB-KW"/>
</dbReference>
<evidence type="ECO:0000259" key="11">
    <source>
        <dbReference type="PROSITE" id="PS50936"/>
    </source>
</evidence>
<dbReference type="Gene3D" id="3.40.50.300">
    <property type="entry name" value="P-loop containing nucleotide triphosphate hydrolases"/>
    <property type="match status" value="1"/>
</dbReference>
<keyword evidence="8 10" id="KW-0694">RNA-binding</keyword>
<feature type="binding site" evidence="10">
    <location>
        <position position="302"/>
    </location>
    <ligand>
        <name>Zn(2+)</name>
        <dbReference type="ChEBI" id="CHEBI:29105"/>
    </ligand>
</feature>
<name>A0A545TYF5_9PROT</name>
<keyword evidence="3 10" id="KW-0479">Metal-binding</keyword>
<feature type="domain" description="EngC GTPase" evidence="11">
    <location>
        <begin position="117"/>
        <end position="264"/>
    </location>
</feature>
<comment type="caution">
    <text evidence="13">The sequence shown here is derived from an EMBL/GenBank/DDBJ whole genome shotgun (WGS) entry which is preliminary data.</text>
</comment>
<feature type="binding site" evidence="10">
    <location>
        <position position="296"/>
    </location>
    <ligand>
        <name>Zn(2+)</name>
        <dbReference type="ChEBI" id="CHEBI:29105"/>
    </ligand>
</feature>
<protein>
    <recommendedName>
        <fullName evidence="10">Small ribosomal subunit biogenesis GTPase RsgA</fullName>
        <ecNumber evidence="10">3.6.1.-</ecNumber>
    </recommendedName>
</protein>
<gene>
    <name evidence="10 13" type="primary">rsgA</name>
    <name evidence="13" type="ORF">FKG95_08265</name>
</gene>
<dbReference type="PROSITE" id="PS50936">
    <property type="entry name" value="ENGC_GTPASE"/>
    <property type="match status" value="1"/>
</dbReference>
<dbReference type="PANTHER" id="PTHR32120:SF10">
    <property type="entry name" value="SMALL RIBOSOMAL SUBUNIT BIOGENESIS GTPASE RSGA"/>
    <property type="match status" value="1"/>
</dbReference>
<dbReference type="GO" id="GO:0019843">
    <property type="term" value="F:rRNA binding"/>
    <property type="evidence" value="ECO:0007669"/>
    <property type="project" value="UniProtKB-KW"/>
</dbReference>
<evidence type="ECO:0000256" key="5">
    <source>
        <dbReference type="ARBA" id="ARBA00022741"/>
    </source>
</evidence>
<keyword evidence="7 10" id="KW-0862">Zinc</keyword>
<keyword evidence="14" id="KW-1185">Reference proteome</keyword>
<keyword evidence="6 10" id="KW-0378">Hydrolase</keyword>
<comment type="function">
    <text evidence="10">One of several proteins that assist in the late maturation steps of the functional core of the 30S ribosomal subunit. Helps release RbfA from mature subunits. May play a role in the assembly of ribosomal proteins into the subunit. Circularly permuted GTPase that catalyzes slow GTP hydrolysis, GTPase activity is stimulated by the 30S ribosomal subunit.</text>
</comment>
<evidence type="ECO:0000313" key="14">
    <source>
        <dbReference type="Proteomes" id="UP000315252"/>
    </source>
</evidence>
<dbReference type="Pfam" id="PF03193">
    <property type="entry name" value="RsgA_GTPase"/>
    <property type="match status" value="1"/>
</dbReference>
<reference evidence="13 14" key="1">
    <citation type="submission" date="2019-06" db="EMBL/GenBank/DDBJ databases">
        <title>Whole genome sequence for Rhodospirillaceae sp. R148.</title>
        <authorList>
            <person name="Wang G."/>
        </authorList>
    </citation>
    <scope>NUCLEOTIDE SEQUENCE [LARGE SCALE GENOMIC DNA]</scope>
    <source>
        <strain evidence="13 14">R148</strain>
    </source>
</reference>
<dbReference type="HAMAP" id="MF_01820">
    <property type="entry name" value="GTPase_RsgA"/>
    <property type="match status" value="1"/>
</dbReference>
<evidence type="ECO:0000256" key="4">
    <source>
        <dbReference type="ARBA" id="ARBA00022730"/>
    </source>
</evidence>
<accession>A0A545TYF5</accession>
<dbReference type="RefSeq" id="WP_142895833.1">
    <property type="nucleotide sequence ID" value="NZ_ML660053.1"/>
</dbReference>
<dbReference type="InterPro" id="IPR004881">
    <property type="entry name" value="Ribosome_biogen_GTPase_RsgA"/>
</dbReference>
<evidence type="ECO:0000256" key="2">
    <source>
        <dbReference type="ARBA" id="ARBA00022517"/>
    </source>
</evidence>
<dbReference type="Proteomes" id="UP000315252">
    <property type="component" value="Unassembled WGS sequence"/>
</dbReference>
<dbReference type="GO" id="GO:0042274">
    <property type="term" value="P:ribosomal small subunit biogenesis"/>
    <property type="evidence" value="ECO:0007669"/>
    <property type="project" value="UniProtKB-UniRule"/>
</dbReference>
<dbReference type="GO" id="GO:0005737">
    <property type="term" value="C:cytoplasm"/>
    <property type="evidence" value="ECO:0007669"/>
    <property type="project" value="UniProtKB-SubCell"/>
</dbReference>
<dbReference type="CDD" id="cd01854">
    <property type="entry name" value="YjeQ_EngC"/>
    <property type="match status" value="1"/>
</dbReference>
<feature type="binding site" evidence="10">
    <location>
        <position position="289"/>
    </location>
    <ligand>
        <name>Zn(2+)</name>
        <dbReference type="ChEBI" id="CHEBI:29105"/>
    </ligand>
</feature>
<evidence type="ECO:0000256" key="10">
    <source>
        <dbReference type="HAMAP-Rule" id="MF_01820"/>
    </source>
</evidence>
<comment type="cofactor">
    <cofactor evidence="10">
        <name>Zn(2+)</name>
        <dbReference type="ChEBI" id="CHEBI:29105"/>
    </cofactor>
    <text evidence="10">Binds 1 zinc ion per subunit.</text>
</comment>
<sequence length="364" mass="40203">MTRDYSQFFSSSLQGAGSERPLSKIESLGWQPFFAQQISVEEMAQMPPVRVVEVHRSALHVIGDDIDQTIPSRPDVTVGDWLLLDSKLPASSRLLERKSLLKRRAPGTDRQLQLIAANIDTAFIVSSCNQDFNIARLERYVALAFEAEITPVIVLTKADLTSASEDYLAQAEAISDRVAVVTLDARGEEPKVKLGEWCKPGQTLACLGSSGVGKSTLINALAGIETIRTQGIREDDAKGRHTTTRRQLHVVPGGCLVLDTPGMRELQLTDAASGIEDLFADLHQLSSQCKFGNCQHVTEPGCAVLQALESGEIDERRLKRWRKLLAEEALNSATLAERRSKDKAFGKMVRQVIKQQDKRKWDKG</sequence>
<feature type="binding site" evidence="10">
    <location>
        <position position="294"/>
    </location>
    <ligand>
        <name>Zn(2+)</name>
        <dbReference type="ChEBI" id="CHEBI:29105"/>
    </ligand>
</feature>
<evidence type="ECO:0000313" key="13">
    <source>
        <dbReference type="EMBL" id="TQV82203.1"/>
    </source>
</evidence>
<dbReference type="EC" id="3.6.1.-" evidence="10"/>
<comment type="subunit">
    <text evidence="10">Monomer. Associates with 30S ribosomal subunit, binds 16S rRNA.</text>
</comment>
<feature type="binding site" evidence="10">
    <location>
        <begin position="208"/>
        <end position="216"/>
    </location>
    <ligand>
        <name>GTP</name>
        <dbReference type="ChEBI" id="CHEBI:37565"/>
    </ligand>
</feature>
<comment type="similarity">
    <text evidence="10">Belongs to the TRAFAC class YlqF/YawG GTPase family. RsgA subfamily.</text>
</comment>
<comment type="subcellular location">
    <subcellularLocation>
        <location evidence="10">Cytoplasm</location>
    </subcellularLocation>
</comment>
<evidence type="ECO:0000256" key="3">
    <source>
        <dbReference type="ARBA" id="ARBA00022723"/>
    </source>
</evidence>
<dbReference type="OrthoDB" id="9809485at2"/>
<dbReference type="InterPro" id="IPR010914">
    <property type="entry name" value="RsgA_GTPase_dom"/>
</dbReference>
<evidence type="ECO:0000256" key="7">
    <source>
        <dbReference type="ARBA" id="ARBA00022833"/>
    </source>
</evidence>
<evidence type="ECO:0000256" key="8">
    <source>
        <dbReference type="ARBA" id="ARBA00022884"/>
    </source>
</evidence>
<dbReference type="SUPFAM" id="SSF52540">
    <property type="entry name" value="P-loop containing nucleoside triphosphate hydrolases"/>
    <property type="match status" value="1"/>
</dbReference>
<dbReference type="PROSITE" id="PS51721">
    <property type="entry name" value="G_CP"/>
    <property type="match status" value="1"/>
</dbReference>
<dbReference type="PANTHER" id="PTHR32120">
    <property type="entry name" value="SMALL RIBOSOMAL SUBUNIT BIOGENESIS GTPASE RSGA"/>
    <property type="match status" value="1"/>
</dbReference>
<keyword evidence="9 10" id="KW-0342">GTP-binding</keyword>
<evidence type="ECO:0000256" key="9">
    <source>
        <dbReference type="ARBA" id="ARBA00023134"/>
    </source>
</evidence>
<dbReference type="InterPro" id="IPR030378">
    <property type="entry name" value="G_CP_dom"/>
</dbReference>
<feature type="binding site" evidence="10">
    <location>
        <begin position="156"/>
        <end position="159"/>
    </location>
    <ligand>
        <name>GTP</name>
        <dbReference type="ChEBI" id="CHEBI:37565"/>
    </ligand>
</feature>
<dbReference type="EMBL" id="VHSH01000002">
    <property type="protein sequence ID" value="TQV82203.1"/>
    <property type="molecule type" value="Genomic_DNA"/>
</dbReference>
<dbReference type="AlphaFoldDB" id="A0A545TYF5"/>
<dbReference type="GO" id="GO:0005525">
    <property type="term" value="F:GTP binding"/>
    <property type="evidence" value="ECO:0007669"/>
    <property type="project" value="UniProtKB-UniRule"/>
</dbReference>
<feature type="domain" description="CP-type G" evidence="12">
    <location>
        <begin position="109"/>
        <end position="266"/>
    </location>
</feature>
<evidence type="ECO:0000256" key="6">
    <source>
        <dbReference type="ARBA" id="ARBA00022801"/>
    </source>
</evidence>
<evidence type="ECO:0000256" key="1">
    <source>
        <dbReference type="ARBA" id="ARBA00022490"/>
    </source>
</evidence>